<evidence type="ECO:0000313" key="2">
    <source>
        <dbReference type="EMBL" id="KAJ4965009.1"/>
    </source>
</evidence>
<evidence type="ECO:0000256" key="1">
    <source>
        <dbReference type="SAM" id="Coils"/>
    </source>
</evidence>
<dbReference type="OrthoDB" id="693868at2759"/>
<organism evidence="2 3">
    <name type="scientific">Protea cynaroides</name>
    <dbReference type="NCBI Taxonomy" id="273540"/>
    <lineage>
        <taxon>Eukaryota</taxon>
        <taxon>Viridiplantae</taxon>
        <taxon>Streptophyta</taxon>
        <taxon>Embryophyta</taxon>
        <taxon>Tracheophyta</taxon>
        <taxon>Spermatophyta</taxon>
        <taxon>Magnoliopsida</taxon>
        <taxon>Proteales</taxon>
        <taxon>Proteaceae</taxon>
        <taxon>Protea</taxon>
    </lineage>
</organism>
<reference evidence="2" key="1">
    <citation type="journal article" date="2023" name="Plant J.">
        <title>The genome of the king protea, Protea cynaroides.</title>
        <authorList>
            <person name="Chang J."/>
            <person name="Duong T.A."/>
            <person name="Schoeman C."/>
            <person name="Ma X."/>
            <person name="Roodt D."/>
            <person name="Barker N."/>
            <person name="Li Z."/>
            <person name="Van de Peer Y."/>
            <person name="Mizrachi E."/>
        </authorList>
    </citation>
    <scope>NUCLEOTIDE SEQUENCE</scope>
    <source>
        <tissue evidence="2">Young leaves</tissue>
    </source>
</reference>
<name>A0A9Q0HFL4_9MAGN</name>
<protein>
    <submittedName>
        <fullName evidence="2">Uncharacterized protein</fullName>
    </submittedName>
</protein>
<proteinExistence type="predicted"/>
<dbReference type="EMBL" id="JAMYWD010000007">
    <property type="protein sequence ID" value="KAJ4965009.1"/>
    <property type="molecule type" value="Genomic_DNA"/>
</dbReference>
<keyword evidence="1" id="KW-0175">Coiled coil</keyword>
<dbReference type="PANTHER" id="PTHR34285">
    <property type="entry name" value="OS08G0510800 PROTEIN"/>
    <property type="match status" value="1"/>
</dbReference>
<keyword evidence="3" id="KW-1185">Reference proteome</keyword>
<dbReference type="Proteomes" id="UP001141806">
    <property type="component" value="Unassembled WGS sequence"/>
</dbReference>
<comment type="caution">
    <text evidence="2">The sequence shown here is derived from an EMBL/GenBank/DDBJ whole genome shotgun (WGS) entry which is preliminary data.</text>
</comment>
<feature type="coiled-coil region" evidence="1">
    <location>
        <begin position="88"/>
        <end position="115"/>
    </location>
</feature>
<evidence type="ECO:0000313" key="3">
    <source>
        <dbReference type="Proteomes" id="UP001141806"/>
    </source>
</evidence>
<dbReference type="PANTHER" id="PTHR34285:SF6">
    <property type="entry name" value="TRANSMEMBRANE PROTEIN"/>
    <property type="match status" value="1"/>
</dbReference>
<dbReference type="AlphaFoldDB" id="A0A9Q0HFL4"/>
<accession>A0A9Q0HFL4</accession>
<sequence>MSACFNPLRNPNQTFCVQIKPQFSDFFLKKTVLSSSGSISNDNDHFKENGGTQINGGPEGPFVWSDLSETHGGQWVLSGVVVMVKTVLAVTKQAVVRFRIRIERIEEEQKELKSKSSSCSNVGNLKMVKGMCLWMSREAEVLQKDNRDMRKTAWRRLGEMVVFE</sequence>
<gene>
    <name evidence="2" type="ORF">NE237_016858</name>
</gene>